<feature type="region of interest" description="Disordered" evidence="2">
    <location>
        <begin position="172"/>
        <end position="234"/>
    </location>
</feature>
<organism evidence="3 4">
    <name type="scientific">Phtheirospermum japonicum</name>
    <dbReference type="NCBI Taxonomy" id="374723"/>
    <lineage>
        <taxon>Eukaryota</taxon>
        <taxon>Viridiplantae</taxon>
        <taxon>Streptophyta</taxon>
        <taxon>Embryophyta</taxon>
        <taxon>Tracheophyta</taxon>
        <taxon>Spermatophyta</taxon>
        <taxon>Magnoliopsida</taxon>
        <taxon>eudicotyledons</taxon>
        <taxon>Gunneridae</taxon>
        <taxon>Pentapetalae</taxon>
        <taxon>asterids</taxon>
        <taxon>lamiids</taxon>
        <taxon>Lamiales</taxon>
        <taxon>Orobanchaceae</taxon>
        <taxon>Orobanchaceae incertae sedis</taxon>
        <taxon>Phtheirospermum</taxon>
    </lineage>
</organism>
<dbReference type="EMBL" id="BMAC01000070">
    <property type="protein sequence ID" value="GFP83820.1"/>
    <property type="molecule type" value="Genomic_DNA"/>
</dbReference>
<dbReference type="PANTHER" id="PTHR46554">
    <property type="entry name" value="MEDIATOR OF RNA POLYMERASE II TRANSCRIPTION SUBUNIT 26A-RELATED"/>
    <property type="match status" value="1"/>
</dbReference>
<accession>A0A830B801</accession>
<feature type="compositionally biased region" description="Basic and acidic residues" evidence="2">
    <location>
        <begin position="77"/>
        <end position="88"/>
    </location>
</feature>
<sequence>MANTSIGLDKWRDYFRTANSDIFSIIEHAIMVAASDCPYDFKLKRDRIAETLFNCKITKCFGCDRIELSVPKIDGAEKIGNDDDDKYKSGIIENGGSKDTKESKVNSSRDDYNDDGDDHHRDIMEMHMNNNNNHHVRDDCYGDAEALTDEIEEEKWRPEKRDIIIPKRNCEIRDHPNAPLNDDMRGENKRNQEPMLRKQVPPCKPNRPVKDERGSVRPKPLNCENGTTRPKPVSQLKAKNEIMVQQKSDKGTIQKKPIPLQREKLNGNNEALVRTKLEAAKRKLQERYQEAENAKKQRTIQVVELHDLPKQGFIQRNQQTRPSGTHQHRQWANGRR</sequence>
<evidence type="ECO:0000256" key="1">
    <source>
        <dbReference type="SAM" id="Coils"/>
    </source>
</evidence>
<reference evidence="3" key="1">
    <citation type="submission" date="2020-07" db="EMBL/GenBank/DDBJ databases">
        <title>Ethylene signaling mediates host invasion by parasitic plants.</title>
        <authorList>
            <person name="Yoshida S."/>
        </authorList>
    </citation>
    <scope>NUCLEOTIDE SEQUENCE</scope>
    <source>
        <strain evidence="3">Okayama</strain>
    </source>
</reference>
<feature type="compositionally biased region" description="Polar residues" evidence="2">
    <location>
        <begin position="314"/>
        <end position="325"/>
    </location>
</feature>
<protein>
    <submittedName>
        <fullName evidence="3">Probable mediator of RNA polymerase ii transcription subunit 26b</fullName>
    </submittedName>
</protein>
<feature type="compositionally biased region" description="Basic and acidic residues" evidence="2">
    <location>
        <begin position="172"/>
        <end position="196"/>
    </location>
</feature>
<feature type="compositionally biased region" description="Basic and acidic residues" evidence="2">
    <location>
        <begin position="96"/>
        <end position="120"/>
    </location>
</feature>
<feature type="compositionally biased region" description="Basic residues" evidence="2">
    <location>
        <begin position="326"/>
        <end position="336"/>
    </location>
</feature>
<name>A0A830B801_9LAMI</name>
<evidence type="ECO:0000313" key="4">
    <source>
        <dbReference type="Proteomes" id="UP000653305"/>
    </source>
</evidence>
<dbReference type="OrthoDB" id="44867at2759"/>
<feature type="coiled-coil region" evidence="1">
    <location>
        <begin position="274"/>
        <end position="301"/>
    </location>
</feature>
<dbReference type="AlphaFoldDB" id="A0A830B801"/>
<dbReference type="Proteomes" id="UP000653305">
    <property type="component" value="Unassembled WGS sequence"/>
</dbReference>
<keyword evidence="4" id="KW-1185">Reference proteome</keyword>
<comment type="caution">
    <text evidence="3">The sequence shown here is derived from an EMBL/GenBank/DDBJ whole genome shotgun (WGS) entry which is preliminary data.</text>
</comment>
<evidence type="ECO:0000313" key="3">
    <source>
        <dbReference type="EMBL" id="GFP83820.1"/>
    </source>
</evidence>
<gene>
    <name evidence="3" type="ORF">PHJA_000525500</name>
</gene>
<keyword evidence="1" id="KW-0175">Coiled coil</keyword>
<evidence type="ECO:0000256" key="2">
    <source>
        <dbReference type="SAM" id="MobiDB-lite"/>
    </source>
</evidence>
<dbReference type="PANTHER" id="PTHR46554:SF2">
    <property type="entry name" value="TFIIS N-TERMINAL DOMAIN-CONTAINING PROTEIN"/>
    <property type="match status" value="1"/>
</dbReference>
<feature type="region of interest" description="Disordered" evidence="2">
    <location>
        <begin position="77"/>
        <end position="120"/>
    </location>
</feature>
<feature type="region of interest" description="Disordered" evidence="2">
    <location>
        <begin position="312"/>
        <end position="336"/>
    </location>
</feature>
<proteinExistence type="predicted"/>